<dbReference type="SUPFAM" id="SSF53850">
    <property type="entry name" value="Periplasmic binding protein-like II"/>
    <property type="match status" value="1"/>
</dbReference>
<dbReference type="AlphaFoldDB" id="A0A974PX74"/>
<evidence type="ECO:0000256" key="2">
    <source>
        <dbReference type="ARBA" id="ARBA00007734"/>
    </source>
</evidence>
<dbReference type="Pfam" id="PF01464">
    <property type="entry name" value="SLT"/>
    <property type="match status" value="1"/>
</dbReference>
<dbReference type="CDD" id="cd01009">
    <property type="entry name" value="PBP2_YfhD_N"/>
    <property type="match status" value="1"/>
</dbReference>
<evidence type="ECO:0000313" key="6">
    <source>
        <dbReference type="EMBL" id="QRJ63134.1"/>
    </source>
</evidence>
<dbReference type="SMART" id="SM00062">
    <property type="entry name" value="PBPb"/>
    <property type="match status" value="1"/>
</dbReference>
<sequence>MPPPLAESRELIVLTREGPTTLSRDDNGSTAGFEHSLVTLFAAELGKKPRFVVVRDDAEIAERLKAGRGHLGAAWLTPPDDPALVAGPSFFTSGNVVAQNEGALTINSPEDLAGRTLHVLAGSRQAAALHALRERIGGLDVVEADDGSELDLLGRVAERRDAAALVDGAVLDIAANYYPQLQHGPSLGEAVPIAWLFPAGTAPEVLQHAHAFFERIRADGTLARLTDRYFGHVERLGQIDVVRFIERMRTLLPRYRGEFEAAEASTGIDWRLLAALAYQESQWDPLATSPTGVRGMMMLTEDTADQLRVSNRLDAKQSIRAGAQYFADLRDALPASVPEPDRTWMAIAAYNMGMGHFNGARHIAQGMKKSTDSWYEMKTVLPLLARPQYYQRLKSGKARGGEAVITAENVRMYYDILSRFEPRYRPFAERGTDRIDGAAAGLRR</sequence>
<dbReference type="GO" id="GO:0009279">
    <property type="term" value="C:cell outer membrane"/>
    <property type="evidence" value="ECO:0007669"/>
    <property type="project" value="UniProtKB-SubCell"/>
</dbReference>
<evidence type="ECO:0000259" key="5">
    <source>
        <dbReference type="SMART" id="SM00062"/>
    </source>
</evidence>
<dbReference type="EMBL" id="CP064781">
    <property type="protein sequence ID" value="QRJ63134.1"/>
    <property type="molecule type" value="Genomic_DNA"/>
</dbReference>
<dbReference type="Proteomes" id="UP000663444">
    <property type="component" value="Chromosome"/>
</dbReference>
<name>A0A974PX74_9RHOO</name>
<evidence type="ECO:0000256" key="1">
    <source>
        <dbReference type="ARBA" id="ARBA00004339"/>
    </source>
</evidence>
<dbReference type="InterPro" id="IPR000189">
    <property type="entry name" value="Transglyc_AS"/>
</dbReference>
<proteinExistence type="inferred from homology"/>
<evidence type="ECO:0000256" key="4">
    <source>
        <dbReference type="ARBA" id="ARBA00023237"/>
    </source>
</evidence>
<reference evidence="6" key="1">
    <citation type="submission" date="2020-11" db="EMBL/GenBank/DDBJ databases">
        <title>Azospira restricta DSM 18626 genome sequence.</title>
        <authorList>
            <person name="Moe W.M."/>
        </authorList>
    </citation>
    <scope>NUCLEOTIDE SEQUENCE</scope>
    <source>
        <strain evidence="6">DSM 18626</strain>
    </source>
</reference>
<keyword evidence="4" id="KW-0472">Membrane</keyword>
<dbReference type="PANTHER" id="PTHR35936">
    <property type="entry name" value="MEMBRANE-BOUND LYTIC MUREIN TRANSGLYCOSYLASE F"/>
    <property type="match status" value="1"/>
</dbReference>
<evidence type="ECO:0000313" key="7">
    <source>
        <dbReference type="Proteomes" id="UP000663444"/>
    </source>
</evidence>
<keyword evidence="4" id="KW-0998">Cell outer membrane</keyword>
<dbReference type="GO" id="GO:0008933">
    <property type="term" value="F:peptidoglycan lytic transglycosylase activity"/>
    <property type="evidence" value="ECO:0007669"/>
    <property type="project" value="InterPro"/>
</dbReference>
<comment type="similarity">
    <text evidence="2">Belongs to the transglycosylase Slt family.</text>
</comment>
<dbReference type="NCBIfam" id="NF008112">
    <property type="entry name" value="PRK10859.1"/>
    <property type="match status" value="1"/>
</dbReference>
<dbReference type="Gene3D" id="3.40.190.10">
    <property type="entry name" value="Periplasmic binding protein-like II"/>
    <property type="match status" value="2"/>
</dbReference>
<dbReference type="PROSITE" id="PS00922">
    <property type="entry name" value="TRANSGLYCOSYLASE"/>
    <property type="match status" value="1"/>
</dbReference>
<dbReference type="Gene3D" id="1.10.530.10">
    <property type="match status" value="1"/>
</dbReference>
<dbReference type="CDD" id="cd13403">
    <property type="entry name" value="MLTF-like"/>
    <property type="match status" value="1"/>
</dbReference>
<dbReference type="InterPro" id="IPR001638">
    <property type="entry name" value="Solute-binding_3/MltF_N"/>
</dbReference>
<keyword evidence="3" id="KW-0732">Signal</keyword>
<keyword evidence="6" id="KW-0456">Lyase</keyword>
<dbReference type="InterPro" id="IPR023346">
    <property type="entry name" value="Lysozyme-like_dom_sf"/>
</dbReference>
<dbReference type="EC" id="4.2.2.-" evidence="6"/>
<accession>A0A974PX74</accession>
<protein>
    <submittedName>
        <fullName evidence="6">Membrane-bound lytic murein transglycosylase MltF</fullName>
        <ecNumber evidence="6">4.2.2.-</ecNumber>
    </submittedName>
</protein>
<dbReference type="KEGG" id="ares:IWH25_15480"/>
<keyword evidence="7" id="KW-1185">Reference proteome</keyword>
<comment type="subcellular location">
    <subcellularLocation>
        <location evidence="1">Cell outer membrane</location>
        <topology evidence="1">Peripheral membrane protein</topology>
    </subcellularLocation>
</comment>
<organism evidence="6 7">
    <name type="scientific">Azospira restricta</name>
    <dbReference type="NCBI Taxonomy" id="404405"/>
    <lineage>
        <taxon>Bacteria</taxon>
        <taxon>Pseudomonadati</taxon>
        <taxon>Pseudomonadota</taxon>
        <taxon>Betaproteobacteria</taxon>
        <taxon>Rhodocyclales</taxon>
        <taxon>Rhodocyclaceae</taxon>
        <taxon>Azospira</taxon>
    </lineage>
</organism>
<dbReference type="Pfam" id="PF00497">
    <property type="entry name" value="SBP_bac_3"/>
    <property type="match status" value="1"/>
</dbReference>
<evidence type="ECO:0000256" key="3">
    <source>
        <dbReference type="ARBA" id="ARBA00022729"/>
    </source>
</evidence>
<dbReference type="GO" id="GO:0000270">
    <property type="term" value="P:peptidoglycan metabolic process"/>
    <property type="evidence" value="ECO:0007669"/>
    <property type="project" value="InterPro"/>
</dbReference>
<dbReference type="SUPFAM" id="SSF53955">
    <property type="entry name" value="Lysozyme-like"/>
    <property type="match status" value="1"/>
</dbReference>
<gene>
    <name evidence="6" type="primary">mltF</name>
    <name evidence="6" type="ORF">IWH25_15480</name>
</gene>
<dbReference type="RefSeq" id="WP_203386663.1">
    <property type="nucleotide sequence ID" value="NZ_CP064781.1"/>
</dbReference>
<feature type="domain" description="Solute-binding protein family 3/N-terminal" evidence="5">
    <location>
        <begin position="10"/>
        <end position="233"/>
    </location>
</feature>
<dbReference type="InterPro" id="IPR008258">
    <property type="entry name" value="Transglycosylase_SLT_dom_1"/>
</dbReference>